<dbReference type="EMBL" id="HBFQ01042416">
    <property type="protein sequence ID" value="CAD8855652.1"/>
    <property type="molecule type" value="Transcribed_RNA"/>
</dbReference>
<feature type="region of interest" description="Disordered" evidence="1">
    <location>
        <begin position="1"/>
        <end position="37"/>
    </location>
</feature>
<organism evidence="2">
    <name type="scientific">Noctiluca scintillans</name>
    <name type="common">Sea sparkle</name>
    <name type="synonym">Red tide dinoflagellate</name>
    <dbReference type="NCBI Taxonomy" id="2966"/>
    <lineage>
        <taxon>Eukaryota</taxon>
        <taxon>Sar</taxon>
        <taxon>Alveolata</taxon>
        <taxon>Dinophyceae</taxon>
        <taxon>Noctilucales</taxon>
        <taxon>Noctilucaceae</taxon>
        <taxon>Noctiluca</taxon>
    </lineage>
</organism>
<sequence>MTYASVSLPGVESDSDTSTRASMPELLPVTPMMRQRSGPRILSGRSGMFRSFDLLDPDILDAQRWCRENGLQGSIGAGDFWDTNAEPVTMVQAAPEGTMVSARRNRSFFWLFLCPCCRL</sequence>
<reference evidence="2" key="1">
    <citation type="submission" date="2021-01" db="EMBL/GenBank/DDBJ databases">
        <authorList>
            <person name="Corre E."/>
            <person name="Pelletier E."/>
            <person name="Niang G."/>
            <person name="Scheremetjew M."/>
            <person name="Finn R."/>
            <person name="Kale V."/>
            <person name="Holt S."/>
            <person name="Cochrane G."/>
            <person name="Meng A."/>
            <person name="Brown T."/>
            <person name="Cohen L."/>
        </authorList>
    </citation>
    <scope>NUCLEOTIDE SEQUENCE</scope>
</reference>
<evidence type="ECO:0000256" key="1">
    <source>
        <dbReference type="SAM" id="MobiDB-lite"/>
    </source>
</evidence>
<dbReference type="AlphaFoldDB" id="A0A7S1AIU6"/>
<accession>A0A7S1AIU6</accession>
<name>A0A7S1AIU6_NOCSC</name>
<protein>
    <submittedName>
        <fullName evidence="2">Uncharacterized protein</fullName>
    </submittedName>
</protein>
<evidence type="ECO:0000313" key="2">
    <source>
        <dbReference type="EMBL" id="CAD8855652.1"/>
    </source>
</evidence>
<gene>
    <name evidence="2" type="ORF">NSCI0253_LOCUS30004</name>
</gene>
<proteinExistence type="predicted"/>